<dbReference type="SMART" id="SM00554">
    <property type="entry name" value="FAS1"/>
    <property type="match status" value="2"/>
</dbReference>
<feature type="compositionally biased region" description="Basic and acidic residues" evidence="1">
    <location>
        <begin position="856"/>
        <end position="865"/>
    </location>
</feature>
<dbReference type="InterPro" id="IPR050904">
    <property type="entry name" value="Adhesion/Biosynth-related"/>
</dbReference>
<organism evidence="5 6">
    <name type="scientific">Drosophila arizonae</name>
    <name type="common">Fruit fly</name>
    <dbReference type="NCBI Taxonomy" id="7263"/>
    <lineage>
        <taxon>Eukaryota</taxon>
        <taxon>Metazoa</taxon>
        <taxon>Ecdysozoa</taxon>
        <taxon>Arthropoda</taxon>
        <taxon>Hexapoda</taxon>
        <taxon>Insecta</taxon>
        <taxon>Pterygota</taxon>
        <taxon>Neoptera</taxon>
        <taxon>Endopterygota</taxon>
        <taxon>Diptera</taxon>
        <taxon>Brachycera</taxon>
        <taxon>Muscomorpha</taxon>
        <taxon>Ephydroidea</taxon>
        <taxon>Drosophilidae</taxon>
        <taxon>Drosophila</taxon>
    </lineage>
</organism>
<evidence type="ECO:0000313" key="5">
    <source>
        <dbReference type="Proteomes" id="UP000694904"/>
    </source>
</evidence>
<gene>
    <name evidence="6" type="primary">LOC108609639</name>
</gene>
<keyword evidence="5" id="KW-1185">Reference proteome</keyword>
<accession>A0ABM1NPG2</accession>
<feature type="transmembrane region" description="Helical" evidence="2">
    <location>
        <begin position="407"/>
        <end position="429"/>
    </location>
</feature>
<feature type="transmembrane region" description="Helical" evidence="2">
    <location>
        <begin position="132"/>
        <end position="155"/>
    </location>
</feature>
<evidence type="ECO:0000259" key="4">
    <source>
        <dbReference type="PROSITE" id="PS50213"/>
    </source>
</evidence>
<feature type="chain" id="PRO_5047433260" evidence="3">
    <location>
        <begin position="25"/>
        <end position="925"/>
    </location>
</feature>
<dbReference type="Pfam" id="PF02469">
    <property type="entry name" value="Fasciclin"/>
    <property type="match status" value="2"/>
</dbReference>
<feature type="transmembrane region" description="Helical" evidence="2">
    <location>
        <begin position="216"/>
        <end position="241"/>
    </location>
</feature>
<dbReference type="PANTHER" id="PTHR10900">
    <property type="entry name" value="PERIOSTIN-RELATED"/>
    <property type="match status" value="1"/>
</dbReference>
<dbReference type="GeneID" id="108609639"/>
<dbReference type="InterPro" id="IPR000782">
    <property type="entry name" value="FAS1_domain"/>
</dbReference>
<feature type="region of interest" description="Disordered" evidence="1">
    <location>
        <begin position="887"/>
        <end position="906"/>
    </location>
</feature>
<keyword evidence="3" id="KW-0732">Signal</keyword>
<feature type="signal peptide" evidence="3">
    <location>
        <begin position="1"/>
        <end position="24"/>
    </location>
</feature>
<dbReference type="Proteomes" id="UP000694904">
    <property type="component" value="Chromosome 3"/>
</dbReference>
<keyword evidence="2" id="KW-0812">Transmembrane</keyword>
<evidence type="ECO:0000256" key="3">
    <source>
        <dbReference type="SAM" id="SignalP"/>
    </source>
</evidence>
<dbReference type="PANTHER" id="PTHR10900:SF124">
    <property type="entry name" value="FI05614P"/>
    <property type="match status" value="1"/>
</dbReference>
<sequence length="925" mass="106165">MSHKMLQVPAATFILLLLLAATAATTATATAASADSDTTASSIAERQIDGSLKNAKLIESKVLPDLAGLQSNQEDDKWQHIYRFINDGFPVLELYGYKTKTGESISISGWPVICHCRHVALHSNRETGLSGVMSVLTVTLRALALMSTIFGCNIYRFRPRSCKFQRRNGLQSLITLMHYLWLSPWIILTGILYLPWFLMRLLTFISQNTEDDRALVVMYFSSALLCKYQNLIATLLIWYIYKYRLKCVNGFSAIYKRYWRLYGCAPRINWWLFGVYVFELLMVGGSVIKRNSFSRIPYIVPHSPIDKYLSWSSVFFVALQPFLLGLLAHLGLLLLHAYYEKELQFMQQQKHRSNIIAKEQVQHYVNLFHLRHHFEVLLRPFVWVALSQQINDCMISLHLLLYDHHRLCFLLYSLCVALIYPMCFVYQTIFIKSAEKQLGNELLRFKNNGSKQQQKVYSFSLSAAPNTSLFAVKKCTHAKFIRESEKKQKIKKKKFLWPELLCSVTNMPPRAPLYCSRYNDPQPLEEPNITNAHAKVEPIIKESKASPLMSFLANMKTGTKVFQHFLSKSNLTRIMDDNAYTVLIPSDNAFQRWHPIDWGFYPFSVPEFTESVLRNHFLPMQRPLRLSDVKNMDQMVVHTMGGENVVFHGQPTPTVNNVSIMSDYTLSNGNQVFIISEVLFVSEAVVSKLHQMHKDKETPPLLAFPWFGAQFLSHSFLALERDSRFTQITRYLNNAEIAPHISGANYTFFVPEDKAFEKIGFDRLSDDVMASQRGIKMLLNHFVRGRLYNRDLRDNEVFETIGGGHLKITRNPGSNYTSVNNAQITESEVFVYNLGTMYYIDDILYSHMLRDHITKSTKTRSDRNGGEAGGGSRSTMRPSDVEIVPNEFESEHNGGDYAIHGDDEDFEDEIITPKALPVQIYELPK</sequence>
<feature type="region of interest" description="Disordered" evidence="1">
    <location>
        <begin position="856"/>
        <end position="880"/>
    </location>
</feature>
<evidence type="ECO:0000256" key="1">
    <source>
        <dbReference type="SAM" id="MobiDB-lite"/>
    </source>
</evidence>
<name>A0ABM1NPG2_DROAR</name>
<evidence type="ECO:0000313" key="6">
    <source>
        <dbReference type="RefSeq" id="XP_017856848.1"/>
    </source>
</evidence>
<dbReference type="InterPro" id="IPR036378">
    <property type="entry name" value="FAS1_dom_sf"/>
</dbReference>
<feature type="domain" description="FAS1" evidence="4">
    <location>
        <begin position="712"/>
        <end position="844"/>
    </location>
</feature>
<dbReference type="Gene3D" id="2.30.180.10">
    <property type="entry name" value="FAS1 domain"/>
    <property type="match status" value="2"/>
</dbReference>
<feature type="transmembrane region" description="Helical" evidence="2">
    <location>
        <begin position="308"/>
        <end position="339"/>
    </location>
</feature>
<protein>
    <submittedName>
        <fullName evidence="6">Uncharacterized protein LOC108609639</fullName>
    </submittedName>
</protein>
<feature type="transmembrane region" description="Helical" evidence="2">
    <location>
        <begin position="268"/>
        <end position="288"/>
    </location>
</feature>
<reference evidence="6" key="3">
    <citation type="submission" date="2025-08" db="UniProtKB">
        <authorList>
            <consortium name="RefSeq"/>
        </authorList>
    </citation>
    <scope>IDENTIFICATION</scope>
    <source>
        <tissue evidence="6">Whole organism</tissue>
    </source>
</reference>
<dbReference type="RefSeq" id="XP_017856848.1">
    <property type="nucleotide sequence ID" value="XM_018001359.1"/>
</dbReference>
<keyword evidence="2" id="KW-0472">Membrane</keyword>
<proteinExistence type="predicted"/>
<reference evidence="5" key="1">
    <citation type="journal article" date="1997" name="Nucleic Acids Res.">
        <title>tRNAscan-SE: a program for improved detection of transfer RNA genes in genomic sequence.</title>
        <authorList>
            <person name="Lowe T.M."/>
            <person name="Eddy S.R."/>
        </authorList>
    </citation>
    <scope>NUCLEOTIDE SEQUENCE [LARGE SCALE GENOMIC DNA]</scope>
</reference>
<dbReference type="SUPFAM" id="SSF82153">
    <property type="entry name" value="FAS1 domain"/>
    <property type="match status" value="2"/>
</dbReference>
<feature type="transmembrane region" description="Helical" evidence="2">
    <location>
        <begin position="176"/>
        <end position="196"/>
    </location>
</feature>
<feature type="domain" description="FAS1" evidence="4">
    <location>
        <begin position="545"/>
        <end position="679"/>
    </location>
</feature>
<evidence type="ECO:0000256" key="2">
    <source>
        <dbReference type="SAM" id="Phobius"/>
    </source>
</evidence>
<keyword evidence="2" id="KW-1133">Transmembrane helix</keyword>
<dbReference type="PROSITE" id="PS50213">
    <property type="entry name" value="FAS1"/>
    <property type="match status" value="2"/>
</dbReference>
<reference evidence="5" key="2">
    <citation type="journal article" date="2016" name="G3 (Bethesda)">
        <title>Genome Evolution in Three Species of Cactophilic Drosophila.</title>
        <authorList>
            <person name="Sanchez-Flores A."/>
            <person name="Penazola F."/>
            <person name="Carpinteyro-Ponce J."/>
            <person name="Nazario-Yepiz N."/>
            <person name="Abreu-Goodger C."/>
            <person name="Machado C.A."/>
            <person name="Markow T.A."/>
        </authorList>
    </citation>
    <scope>NUCLEOTIDE SEQUENCE [LARGE SCALE GENOMIC DNA]</scope>
</reference>